<dbReference type="EMBL" id="FOWW01000005">
    <property type="protein sequence ID" value="SFQ17078.1"/>
    <property type="molecule type" value="Genomic_DNA"/>
</dbReference>
<gene>
    <name evidence="1" type="ORF">SAMN05421810_10528</name>
</gene>
<accession>A0A1I5WBI9</accession>
<protein>
    <submittedName>
        <fullName evidence="1">Uncharacterized protein</fullName>
    </submittedName>
</protein>
<sequence>MKSVANCAKLLGDYLSDKEMRDIPVCAISSRLLIL</sequence>
<dbReference type="AlphaFoldDB" id="A0A1I5WBI9"/>
<evidence type="ECO:0000313" key="2">
    <source>
        <dbReference type="Proteomes" id="UP000198727"/>
    </source>
</evidence>
<reference evidence="2" key="1">
    <citation type="submission" date="2016-10" db="EMBL/GenBank/DDBJ databases">
        <authorList>
            <person name="Varghese N."/>
            <person name="Submissions S."/>
        </authorList>
    </citation>
    <scope>NUCLEOTIDE SEQUENCE [LARGE SCALE GENOMIC DNA]</scope>
    <source>
        <strain evidence="2">CGMCC 4.5579</strain>
    </source>
</reference>
<dbReference type="Proteomes" id="UP000198727">
    <property type="component" value="Unassembled WGS sequence"/>
</dbReference>
<proteinExistence type="predicted"/>
<name>A0A1I5WBI9_9PSEU</name>
<evidence type="ECO:0000313" key="1">
    <source>
        <dbReference type="EMBL" id="SFQ17078.1"/>
    </source>
</evidence>
<keyword evidence="2" id="KW-1185">Reference proteome</keyword>
<organism evidence="1 2">
    <name type="scientific">Amycolatopsis arida</name>
    <dbReference type="NCBI Taxonomy" id="587909"/>
    <lineage>
        <taxon>Bacteria</taxon>
        <taxon>Bacillati</taxon>
        <taxon>Actinomycetota</taxon>
        <taxon>Actinomycetes</taxon>
        <taxon>Pseudonocardiales</taxon>
        <taxon>Pseudonocardiaceae</taxon>
        <taxon>Amycolatopsis</taxon>
    </lineage>
</organism>